<dbReference type="SUPFAM" id="SSF50249">
    <property type="entry name" value="Nucleic acid-binding proteins"/>
    <property type="match status" value="1"/>
</dbReference>
<comment type="caution">
    <text evidence="3">The sequence shown here is derived from an EMBL/GenBank/DDBJ whole genome shotgun (WGS) entry which is preliminary data.</text>
</comment>
<dbReference type="Proteomes" id="UP001633002">
    <property type="component" value="Unassembled WGS sequence"/>
</dbReference>
<feature type="region of interest" description="Disordered" evidence="1">
    <location>
        <begin position="194"/>
        <end position="254"/>
    </location>
</feature>
<dbReference type="InterPro" id="IPR013955">
    <property type="entry name" value="Rep_factor-A_C"/>
</dbReference>
<dbReference type="EMBL" id="JBJQOH010000008">
    <property type="protein sequence ID" value="KAL3677031.1"/>
    <property type="molecule type" value="Genomic_DNA"/>
</dbReference>
<dbReference type="InterPro" id="IPR012340">
    <property type="entry name" value="NA-bd_OB-fold"/>
</dbReference>
<organism evidence="3 4">
    <name type="scientific">Riccia sorocarpa</name>
    <dbReference type="NCBI Taxonomy" id="122646"/>
    <lineage>
        <taxon>Eukaryota</taxon>
        <taxon>Viridiplantae</taxon>
        <taxon>Streptophyta</taxon>
        <taxon>Embryophyta</taxon>
        <taxon>Marchantiophyta</taxon>
        <taxon>Marchantiopsida</taxon>
        <taxon>Marchantiidae</taxon>
        <taxon>Marchantiales</taxon>
        <taxon>Ricciaceae</taxon>
        <taxon>Riccia</taxon>
    </lineage>
</organism>
<evidence type="ECO:0000256" key="1">
    <source>
        <dbReference type="SAM" id="MobiDB-lite"/>
    </source>
</evidence>
<evidence type="ECO:0000259" key="2">
    <source>
        <dbReference type="Pfam" id="PF08646"/>
    </source>
</evidence>
<reference evidence="3 4" key="1">
    <citation type="submission" date="2024-09" db="EMBL/GenBank/DDBJ databases">
        <title>Chromosome-scale assembly of Riccia sorocarpa.</title>
        <authorList>
            <person name="Paukszto L."/>
        </authorList>
    </citation>
    <scope>NUCLEOTIDE SEQUENCE [LARGE SCALE GENOMIC DNA]</scope>
    <source>
        <strain evidence="3">LP-2024</strain>
        <tissue evidence="3">Aerial parts of the thallus</tissue>
    </source>
</reference>
<gene>
    <name evidence="3" type="ORF">R1sor_026979</name>
</gene>
<accession>A0ABD3GEF2</accession>
<feature type="compositionally biased region" description="Basic and acidic residues" evidence="1">
    <location>
        <begin position="226"/>
        <end position="237"/>
    </location>
</feature>
<feature type="compositionally biased region" description="Low complexity" evidence="1">
    <location>
        <begin position="194"/>
        <end position="205"/>
    </location>
</feature>
<keyword evidence="4" id="KW-1185">Reference proteome</keyword>
<feature type="domain" description="Replication factor A C-terminal" evidence="2">
    <location>
        <begin position="25"/>
        <end position="125"/>
    </location>
</feature>
<name>A0ABD3GEF2_9MARC</name>
<protein>
    <recommendedName>
        <fullName evidence="2">Replication factor A C-terminal domain-containing protein</fullName>
    </recommendedName>
</protein>
<proteinExistence type="predicted"/>
<evidence type="ECO:0000313" key="3">
    <source>
        <dbReference type="EMBL" id="KAL3677031.1"/>
    </source>
</evidence>
<sequence length="344" mass="38446">MATVMNLKVLHQKMKSGKYAAATVVVQITKASGDIVYEGYPVCSTAWKAEENEIAQKFCGSCKIAMTETAFYYRLKILIQDASVAHWSTPCSDCATALLGVPASKFQELSAAKKDKPLFDAMKKTFWVLRVDVGTDNSQKPFLRVLKVEGKSSDMPVATERSGESMLDEVLNDFTPKSARHFQTTMENPMYSMSESLAESISSPSVRRRASSGSSLRTGKRNVSGKTRDNGKQRVDAEVPLPESPKKNVSDVASQTIVETAKPTETSERPGAEEDHRHREFFETLNDSEAKLQEFTARQVACRVIGSRGYLCEMVRRFLLLYFCMLSKESNFVQMTVFFRLCRA</sequence>
<dbReference type="Pfam" id="PF08646">
    <property type="entry name" value="Rep_fac-A_C"/>
    <property type="match status" value="1"/>
</dbReference>
<evidence type="ECO:0000313" key="4">
    <source>
        <dbReference type="Proteomes" id="UP001633002"/>
    </source>
</evidence>
<dbReference type="AlphaFoldDB" id="A0ABD3GEF2"/>
<dbReference type="Gene3D" id="2.40.50.140">
    <property type="entry name" value="Nucleic acid-binding proteins"/>
    <property type="match status" value="1"/>
</dbReference>